<evidence type="ECO:0000256" key="6">
    <source>
        <dbReference type="ARBA" id="ARBA00022989"/>
    </source>
</evidence>
<evidence type="ECO:0000313" key="12">
    <source>
        <dbReference type="Proteomes" id="UP000008141"/>
    </source>
</evidence>
<keyword evidence="5" id="KW-0479">Metal-binding</keyword>
<feature type="domain" description="Glycosyltransferase 61 catalytic" evidence="10">
    <location>
        <begin position="448"/>
        <end position="509"/>
    </location>
</feature>
<keyword evidence="3" id="KW-0808">Transferase</keyword>
<dbReference type="GO" id="GO:0016763">
    <property type="term" value="F:pentosyltransferase activity"/>
    <property type="evidence" value="ECO:0007669"/>
    <property type="project" value="UniProtKB-ARBA"/>
</dbReference>
<dbReference type="GO" id="GO:0008198">
    <property type="term" value="F:ferrous iron binding"/>
    <property type="evidence" value="ECO:0007669"/>
    <property type="project" value="InterPro"/>
</dbReference>
<gene>
    <name evidence="11" type="ORF">CHLNCDRAFT_136813</name>
</gene>
<dbReference type="InterPro" id="IPR007657">
    <property type="entry name" value="Glycosyltransferase_61"/>
</dbReference>
<dbReference type="Pfam" id="PF04577">
    <property type="entry name" value="Glyco_transf_61"/>
    <property type="match status" value="1"/>
</dbReference>
<dbReference type="KEGG" id="cvr:CHLNCDRAFT_136813"/>
<dbReference type="InterPro" id="IPR000486">
    <property type="entry name" value="Xdiol_ring_cleave_dOase_1/2"/>
</dbReference>
<evidence type="ECO:0000256" key="2">
    <source>
        <dbReference type="ARBA" id="ARBA00022676"/>
    </source>
</evidence>
<evidence type="ECO:0000256" key="9">
    <source>
        <dbReference type="SAM" id="MobiDB-lite"/>
    </source>
</evidence>
<dbReference type="AlphaFoldDB" id="E1ZL44"/>
<evidence type="ECO:0000256" key="1">
    <source>
        <dbReference type="ARBA" id="ARBA00004167"/>
    </source>
</evidence>
<evidence type="ECO:0000259" key="10">
    <source>
        <dbReference type="Pfam" id="PF04577"/>
    </source>
</evidence>
<dbReference type="GO" id="GO:0005794">
    <property type="term" value="C:Golgi apparatus"/>
    <property type="evidence" value="ECO:0007669"/>
    <property type="project" value="UniProtKB-ARBA"/>
</dbReference>
<name>E1ZL44_CHLVA</name>
<organism evidence="12">
    <name type="scientific">Chlorella variabilis</name>
    <name type="common">Green alga</name>
    <dbReference type="NCBI Taxonomy" id="554065"/>
    <lineage>
        <taxon>Eukaryota</taxon>
        <taxon>Viridiplantae</taxon>
        <taxon>Chlorophyta</taxon>
        <taxon>core chlorophytes</taxon>
        <taxon>Trebouxiophyceae</taxon>
        <taxon>Chlorellales</taxon>
        <taxon>Chlorellaceae</taxon>
        <taxon>Chlorella clade</taxon>
        <taxon>Chlorella</taxon>
    </lineage>
</organism>
<dbReference type="EMBL" id="GL433851">
    <property type="protein sequence ID" value="EFN53594.1"/>
    <property type="molecule type" value="Genomic_DNA"/>
</dbReference>
<feature type="region of interest" description="Disordered" evidence="9">
    <location>
        <begin position="393"/>
        <end position="432"/>
    </location>
</feature>
<dbReference type="InterPro" id="IPR049625">
    <property type="entry name" value="Glyco_transf_61_cat"/>
</dbReference>
<evidence type="ECO:0000256" key="4">
    <source>
        <dbReference type="ARBA" id="ARBA00022692"/>
    </source>
</evidence>
<feature type="compositionally biased region" description="Low complexity" evidence="9">
    <location>
        <begin position="393"/>
        <end position="422"/>
    </location>
</feature>
<evidence type="ECO:0000256" key="7">
    <source>
        <dbReference type="ARBA" id="ARBA00023136"/>
    </source>
</evidence>
<proteinExistence type="predicted"/>
<dbReference type="eggNOG" id="ENOG502SXGE">
    <property type="taxonomic scope" value="Eukaryota"/>
</dbReference>
<dbReference type="PANTHER" id="PTHR20961">
    <property type="entry name" value="GLYCOSYLTRANSFERASE"/>
    <property type="match status" value="1"/>
</dbReference>
<keyword evidence="12" id="KW-1185">Reference proteome</keyword>
<reference evidence="11 12" key="1">
    <citation type="journal article" date="2010" name="Plant Cell">
        <title>The Chlorella variabilis NC64A genome reveals adaptation to photosymbiosis, coevolution with viruses, and cryptic sex.</title>
        <authorList>
            <person name="Blanc G."/>
            <person name="Duncan G."/>
            <person name="Agarkova I."/>
            <person name="Borodovsky M."/>
            <person name="Gurnon J."/>
            <person name="Kuo A."/>
            <person name="Lindquist E."/>
            <person name="Lucas S."/>
            <person name="Pangilinan J."/>
            <person name="Polle J."/>
            <person name="Salamov A."/>
            <person name="Terry A."/>
            <person name="Yamada T."/>
            <person name="Dunigan D.D."/>
            <person name="Grigoriev I.V."/>
            <person name="Claverie J.M."/>
            <person name="Van Etten J.L."/>
        </authorList>
    </citation>
    <scope>NUCLEOTIDE SEQUENCE [LARGE SCALE GENOMIC DNA]</scope>
    <source>
        <strain evidence="11 12">NC64A</strain>
    </source>
</reference>
<keyword evidence="4" id="KW-0812">Transmembrane</keyword>
<dbReference type="PANTHER" id="PTHR20961:SF38">
    <property type="entry name" value="PROTEIN O-LINKED-MANNOSE BETA-1,4-N-ACETYLGLUCOSAMINYLTRANSFERASE 2"/>
    <property type="match status" value="1"/>
</dbReference>
<dbReference type="RefSeq" id="XP_005845696.1">
    <property type="nucleotide sequence ID" value="XM_005845634.1"/>
</dbReference>
<evidence type="ECO:0000256" key="8">
    <source>
        <dbReference type="ARBA" id="ARBA00023180"/>
    </source>
</evidence>
<sequence>MTPTRRAPAHRRASVLLLAGGFVAFVLVLVAVESWWQVEPTLNRRRASALFHHPLHQRPTSAKRAFDYLLEAAAWEAPSYPQACRERYHGLPFLRTINASWQQPVCTPQAAGPLNSSISCWFQFDRYSEAYCTGANLALDLVKFEEEEASIPRQTSNRGDDGGFKSYKRLGVPGELVGDCQLHGKVAGEDKWQEDSFGHGGQEWLYRSFKSSLGEAQQPRCVAWVSHPAYFLNDKYDSLNPWHALEDVTHAFEAYALKGWGREAQVIVLDQVTPQSVLGPTYLAVWEKAFSPLHPPALLRTLAEEAAAKAKAAGGGQLPPGAALCFTGKPAGGAGAPGCHAFFSVHGGISLLSRSIAAWTPCPNSTTVNAMVRFMLDGLRLSDVRPASHAALLQGAQGQQQAGQGQQQRLGQGQQQQQQQQPPGQPREASGRMRVVWALRSTRAGFQREMLDALQERIPKETGAEVVAVEFGGLSMEEQIRRVRQADVLAGYHGAALTLALYMSEPSGLVEVEGSFRCTCYTNCALWRAHPYTLIKTSEFAEKTEGDLVERVVEAVKEMLGRVAKRIQDGA</sequence>
<protein>
    <recommendedName>
        <fullName evidence="10">Glycosyltransferase 61 catalytic domain-containing protein</fullName>
    </recommendedName>
</protein>
<keyword evidence="8" id="KW-0325">Glycoprotein</keyword>
<keyword evidence="7" id="KW-0472">Membrane</keyword>
<evidence type="ECO:0000313" key="11">
    <source>
        <dbReference type="EMBL" id="EFN53594.1"/>
    </source>
</evidence>
<keyword evidence="2" id="KW-0328">Glycosyltransferase</keyword>
<dbReference type="GO" id="GO:0016020">
    <property type="term" value="C:membrane"/>
    <property type="evidence" value="ECO:0007669"/>
    <property type="project" value="UniProtKB-SubCell"/>
</dbReference>
<evidence type="ECO:0000256" key="3">
    <source>
        <dbReference type="ARBA" id="ARBA00022679"/>
    </source>
</evidence>
<evidence type="ECO:0000256" key="5">
    <source>
        <dbReference type="ARBA" id="ARBA00022723"/>
    </source>
</evidence>
<keyword evidence="6" id="KW-1133">Transmembrane helix</keyword>
<comment type="subcellular location">
    <subcellularLocation>
        <location evidence="1">Membrane</location>
        <topology evidence="1">Single-pass membrane protein</topology>
    </subcellularLocation>
</comment>
<dbReference type="GeneID" id="17352902"/>
<dbReference type="PROSITE" id="PS00082">
    <property type="entry name" value="EXTRADIOL_DIOXYGENAS"/>
    <property type="match status" value="1"/>
</dbReference>
<dbReference type="InParanoid" id="E1ZL44"/>
<dbReference type="OrthoDB" id="529273at2759"/>
<dbReference type="Proteomes" id="UP000008141">
    <property type="component" value="Unassembled WGS sequence"/>
</dbReference>
<accession>E1ZL44</accession>